<evidence type="ECO:0000313" key="8">
    <source>
        <dbReference type="EMBL" id="MRW97266.1"/>
    </source>
</evidence>
<dbReference type="SUPFAM" id="SSF47954">
    <property type="entry name" value="Cyclin-like"/>
    <property type="match status" value="2"/>
</dbReference>
<dbReference type="PANTHER" id="PTHR11618:SF13">
    <property type="entry name" value="TRANSCRIPTION INITIATION FACTOR IIB"/>
    <property type="match status" value="1"/>
</dbReference>
<protein>
    <recommendedName>
        <fullName evidence="2">Transcription initiation factor IIB</fullName>
    </recommendedName>
</protein>
<keyword evidence="8" id="KW-0396">Initiation factor</keyword>
<dbReference type="PRINTS" id="PR00685">
    <property type="entry name" value="TIFACTORIIB"/>
</dbReference>
<dbReference type="GO" id="GO:0097550">
    <property type="term" value="C:transcription preinitiation complex"/>
    <property type="evidence" value="ECO:0007669"/>
    <property type="project" value="TreeGrafter"/>
</dbReference>
<name>A0A6A8GB31_9EURY</name>
<dbReference type="Gene3D" id="1.10.472.10">
    <property type="entry name" value="Cyclin-like"/>
    <property type="match status" value="1"/>
</dbReference>
<evidence type="ECO:0000256" key="3">
    <source>
        <dbReference type="ARBA" id="ARBA00022737"/>
    </source>
</evidence>
<reference evidence="8 9" key="1">
    <citation type="submission" date="2019-11" db="EMBL/GenBank/DDBJ databases">
        <title>Whole genome sequence of Haloferax sp. MBLA0078.</title>
        <authorList>
            <person name="Seo M.-J."/>
            <person name="Cho E.-S."/>
        </authorList>
    </citation>
    <scope>NUCLEOTIDE SEQUENCE [LARGE SCALE GENOMIC DNA]</scope>
    <source>
        <strain evidence="8 9">MBLA0078</strain>
    </source>
</reference>
<dbReference type="InterPro" id="IPR023486">
    <property type="entry name" value="TFIIB_CS"/>
</dbReference>
<dbReference type="Pfam" id="PF00382">
    <property type="entry name" value="TFIIB"/>
    <property type="match status" value="2"/>
</dbReference>
<dbReference type="PROSITE" id="PS00782">
    <property type="entry name" value="TFIIB"/>
    <property type="match status" value="1"/>
</dbReference>
<keyword evidence="9" id="KW-1185">Reference proteome</keyword>
<organism evidence="8 9">
    <name type="scientific">Haloferax marinum</name>
    <dbReference type="NCBI Taxonomy" id="2666143"/>
    <lineage>
        <taxon>Archaea</taxon>
        <taxon>Methanobacteriati</taxon>
        <taxon>Methanobacteriota</taxon>
        <taxon>Stenosarchaea group</taxon>
        <taxon>Halobacteria</taxon>
        <taxon>Halobacteriales</taxon>
        <taxon>Haloferacaceae</taxon>
        <taxon>Haloferax</taxon>
    </lineage>
</organism>
<feature type="region of interest" description="Disordered" evidence="6">
    <location>
        <begin position="57"/>
        <end position="83"/>
    </location>
</feature>
<keyword evidence="4" id="KW-0805">Transcription regulation</keyword>
<dbReference type="Gene3D" id="1.10.472.170">
    <property type="match status" value="1"/>
</dbReference>
<keyword evidence="8" id="KW-0648">Protein biosynthesis</keyword>
<gene>
    <name evidence="8" type="ORF">GJR99_11875</name>
</gene>
<evidence type="ECO:0000313" key="9">
    <source>
        <dbReference type="Proteomes" id="UP000443423"/>
    </source>
</evidence>
<comment type="similarity">
    <text evidence="1">Belongs to the TFIIB family.</text>
</comment>
<evidence type="ECO:0000256" key="5">
    <source>
        <dbReference type="ARBA" id="ARBA00023163"/>
    </source>
</evidence>
<dbReference type="SMART" id="SM00385">
    <property type="entry name" value="CYCLIN"/>
    <property type="match status" value="2"/>
</dbReference>
<dbReference type="SUPFAM" id="SSF57783">
    <property type="entry name" value="Zinc beta-ribbon"/>
    <property type="match status" value="1"/>
</dbReference>
<evidence type="ECO:0000256" key="4">
    <source>
        <dbReference type="ARBA" id="ARBA00023015"/>
    </source>
</evidence>
<feature type="domain" description="Cyclin-like" evidence="7">
    <location>
        <begin position="226"/>
        <end position="307"/>
    </location>
</feature>
<accession>A0A6A8GB31</accession>
<evidence type="ECO:0000256" key="1">
    <source>
        <dbReference type="ARBA" id="ARBA00010857"/>
    </source>
</evidence>
<dbReference type="Proteomes" id="UP000443423">
    <property type="component" value="Unassembled WGS sequence"/>
</dbReference>
<evidence type="ECO:0000256" key="2">
    <source>
        <dbReference type="ARBA" id="ARBA00013932"/>
    </source>
</evidence>
<dbReference type="InterPro" id="IPR000812">
    <property type="entry name" value="TFIIB"/>
</dbReference>
<dbReference type="AlphaFoldDB" id="A0A6A8GB31"/>
<dbReference type="GO" id="GO:0070897">
    <property type="term" value="P:transcription preinitiation complex assembly"/>
    <property type="evidence" value="ECO:0007669"/>
    <property type="project" value="InterPro"/>
</dbReference>
<dbReference type="InterPro" id="IPR013763">
    <property type="entry name" value="Cyclin-like_dom"/>
</dbReference>
<dbReference type="InterPro" id="IPR036915">
    <property type="entry name" value="Cyclin-like_sf"/>
</dbReference>
<dbReference type="OrthoDB" id="7429at2157"/>
<dbReference type="EMBL" id="WKJQ01000001">
    <property type="protein sequence ID" value="MRW97266.1"/>
    <property type="molecule type" value="Genomic_DNA"/>
</dbReference>
<evidence type="ECO:0000259" key="7">
    <source>
        <dbReference type="SMART" id="SM00385"/>
    </source>
</evidence>
<feature type="compositionally biased region" description="Basic and acidic residues" evidence="6">
    <location>
        <begin position="57"/>
        <end position="69"/>
    </location>
</feature>
<proteinExistence type="inferred from homology"/>
<comment type="caution">
    <text evidence="8">The sequence shown here is derived from an EMBL/GenBank/DDBJ whole genome shotgun (WGS) entry which is preliminary data.</text>
</comment>
<keyword evidence="5" id="KW-0804">Transcription</keyword>
<dbReference type="PANTHER" id="PTHR11618">
    <property type="entry name" value="TRANSCRIPTION INITIATION FACTOR IIB-RELATED"/>
    <property type="match status" value="1"/>
</dbReference>
<evidence type="ECO:0000256" key="6">
    <source>
        <dbReference type="SAM" id="MobiDB-lite"/>
    </source>
</evidence>
<sequence>MSLREIYDRTFDESCGRSIDATACPECDGMLETEGGETRCDECGLIVDQYYIDHTHGPRVFDDDPEPTRRTGSRLTPARHDRGLSAEIGYNRDANGARLPSKKQWQLHRLRREHRRARFGSKAERNLAHALQEIARMASALDLSQSVAEEASQTYRRAQNHDLIRGRSLEMMAAGSLYATCRCRGLPRRLDEIATVARCTVEQVQTGYRALNSELRINAQTVTARAHVPRLASDCGVSAAVQGRAYELAELADDEGISNGRNPAGVAAACLYLATKQRGGTQTQADFSTVANVAVPTLRARYYELRERV</sequence>
<dbReference type="GO" id="GO:0017025">
    <property type="term" value="F:TBP-class protein binding"/>
    <property type="evidence" value="ECO:0007669"/>
    <property type="project" value="InterPro"/>
</dbReference>
<dbReference type="InterPro" id="IPR013150">
    <property type="entry name" value="TFIIB_cyclin"/>
</dbReference>
<keyword evidence="3" id="KW-0677">Repeat</keyword>
<dbReference type="GO" id="GO:0003743">
    <property type="term" value="F:translation initiation factor activity"/>
    <property type="evidence" value="ECO:0007669"/>
    <property type="project" value="UniProtKB-KW"/>
</dbReference>
<feature type="domain" description="Cyclin-like" evidence="7">
    <location>
        <begin position="132"/>
        <end position="213"/>
    </location>
</feature>